<evidence type="ECO:0000313" key="3">
    <source>
        <dbReference type="Proteomes" id="UP000521943"/>
    </source>
</evidence>
<accession>A0A8H6LY81</accession>
<dbReference type="EMBL" id="JACGCI010000111">
    <property type="protein sequence ID" value="KAF6744977.1"/>
    <property type="molecule type" value="Genomic_DNA"/>
</dbReference>
<evidence type="ECO:0000313" key="2">
    <source>
        <dbReference type="EMBL" id="KAF6744977.1"/>
    </source>
</evidence>
<evidence type="ECO:0000259" key="1">
    <source>
        <dbReference type="Pfam" id="PF12937"/>
    </source>
</evidence>
<gene>
    <name evidence="2" type="ORF">DFP72DRAFT_1077881</name>
</gene>
<comment type="caution">
    <text evidence="2">The sequence shown here is derived from an EMBL/GenBank/DDBJ whole genome shotgun (WGS) entry which is preliminary data.</text>
</comment>
<reference evidence="2 3" key="1">
    <citation type="submission" date="2020-07" db="EMBL/GenBank/DDBJ databases">
        <title>Comparative genomics of pyrophilous fungi reveals a link between fire events and developmental genes.</title>
        <authorList>
            <consortium name="DOE Joint Genome Institute"/>
            <person name="Steindorff A.S."/>
            <person name="Carver A."/>
            <person name="Calhoun S."/>
            <person name="Stillman K."/>
            <person name="Liu H."/>
            <person name="Lipzen A."/>
            <person name="Pangilinan J."/>
            <person name="Labutti K."/>
            <person name="Bruns T.D."/>
            <person name="Grigoriev I.V."/>
        </authorList>
    </citation>
    <scope>NUCLEOTIDE SEQUENCE [LARGE SCALE GENOMIC DNA]</scope>
    <source>
        <strain evidence="2 3">CBS 144469</strain>
    </source>
</reference>
<keyword evidence="3" id="KW-1185">Reference proteome</keyword>
<dbReference type="SUPFAM" id="SSF81383">
    <property type="entry name" value="F-box domain"/>
    <property type="match status" value="1"/>
</dbReference>
<dbReference type="OrthoDB" id="2827512at2759"/>
<dbReference type="InterPro" id="IPR001810">
    <property type="entry name" value="F-box_dom"/>
</dbReference>
<sequence length="528" mass="60704">MNFDRFRSSTADPLDHEVLLAQGVLKDIEQRRNVLLDKLARLDDKRLTVQGVLSAIRRIPLEILGVIFTEVLPFVLNHDGRNELLNLVLVCKRWREACLITKRLWSSITIKACWCRSDLTSLPWVHKHEELSYKKMVAWLGRSGTIPKVVRYIATELYYLCGDGHHRCHTTHPALIQLMNEGPPIAHFTLCISSTRCFRTWITSMADASASSPWVTLKSFSLSFIEKSASSWDDFEGHRSIFALLPAVQVFRLYLPDHDDAFFSQETAEETPLHLQSGFMRRLTEFSIRWDWGGPSLFNALRDCASLVILTIDLNYGKPRWNANSLDGMTPLELPNLHRFALRRAGSDILDLLKTPLLEHLDMEFNVDGTESDGVSRKLRDFLHRSNIVNTLQTLRICDLVRTGAYSHITLPNLTSLRHLVLDSNTYGYTITPFQRNRDEEALSPFLPRLEHLELHNLERGFNLDAELAFFDAKTDGVPCLITVSRVDDPVVAESGLQNRLRIRNRGLGYYLRCIPFEEYETHKIWDY</sequence>
<name>A0A8H6LY81_9AGAR</name>
<feature type="domain" description="F-box" evidence="1">
    <location>
        <begin position="57"/>
        <end position="110"/>
    </location>
</feature>
<dbReference type="SUPFAM" id="SSF52047">
    <property type="entry name" value="RNI-like"/>
    <property type="match status" value="1"/>
</dbReference>
<organism evidence="2 3">
    <name type="scientific">Ephemerocybe angulata</name>
    <dbReference type="NCBI Taxonomy" id="980116"/>
    <lineage>
        <taxon>Eukaryota</taxon>
        <taxon>Fungi</taxon>
        <taxon>Dikarya</taxon>
        <taxon>Basidiomycota</taxon>
        <taxon>Agaricomycotina</taxon>
        <taxon>Agaricomycetes</taxon>
        <taxon>Agaricomycetidae</taxon>
        <taxon>Agaricales</taxon>
        <taxon>Agaricineae</taxon>
        <taxon>Psathyrellaceae</taxon>
        <taxon>Ephemerocybe</taxon>
    </lineage>
</organism>
<protein>
    <recommendedName>
        <fullName evidence="1">F-box domain-containing protein</fullName>
    </recommendedName>
</protein>
<dbReference type="AlphaFoldDB" id="A0A8H6LY81"/>
<proteinExistence type="predicted"/>
<dbReference type="InterPro" id="IPR036047">
    <property type="entry name" value="F-box-like_dom_sf"/>
</dbReference>
<dbReference type="Pfam" id="PF12937">
    <property type="entry name" value="F-box-like"/>
    <property type="match status" value="1"/>
</dbReference>
<dbReference type="Proteomes" id="UP000521943">
    <property type="component" value="Unassembled WGS sequence"/>
</dbReference>